<dbReference type="WBParaSite" id="HNAJ_0000037101-mRNA-1">
    <property type="protein sequence ID" value="HNAJ_0000037101-mRNA-1"/>
    <property type="gene ID" value="HNAJ_0000037101"/>
</dbReference>
<dbReference type="OrthoDB" id="6283562at2759"/>
<evidence type="ECO:0000313" key="4">
    <source>
        <dbReference type="WBParaSite" id="HNAJ_0000037101-mRNA-1"/>
    </source>
</evidence>
<accession>A0A0R3T0M3</accession>
<feature type="signal peptide" evidence="1">
    <location>
        <begin position="1"/>
        <end position="28"/>
    </location>
</feature>
<name>A0A0R3T0M3_RODNA</name>
<evidence type="ECO:0000313" key="3">
    <source>
        <dbReference type="Proteomes" id="UP000278807"/>
    </source>
</evidence>
<reference evidence="4" key="1">
    <citation type="submission" date="2017-02" db="UniProtKB">
        <authorList>
            <consortium name="WormBaseParasite"/>
        </authorList>
    </citation>
    <scope>IDENTIFICATION</scope>
</reference>
<keyword evidence="1" id="KW-0732">Signal</keyword>
<gene>
    <name evidence="2" type="ORF">HNAJ_LOCUS372</name>
</gene>
<sequence>MFNQFINMKLFLASFAVVLLLSDFSTEAHPHSRDGDIPELSVKAAVDEKLAEAKEILDQYFDESPGDIRKRAVRLLRLGK</sequence>
<dbReference type="Proteomes" id="UP000278807">
    <property type="component" value="Unassembled WGS sequence"/>
</dbReference>
<organism evidence="4">
    <name type="scientific">Rodentolepis nana</name>
    <name type="common">Dwarf tapeworm</name>
    <name type="synonym">Hymenolepis nana</name>
    <dbReference type="NCBI Taxonomy" id="102285"/>
    <lineage>
        <taxon>Eukaryota</taxon>
        <taxon>Metazoa</taxon>
        <taxon>Spiralia</taxon>
        <taxon>Lophotrochozoa</taxon>
        <taxon>Platyhelminthes</taxon>
        <taxon>Cestoda</taxon>
        <taxon>Eucestoda</taxon>
        <taxon>Cyclophyllidea</taxon>
        <taxon>Hymenolepididae</taxon>
        <taxon>Rodentolepis</taxon>
    </lineage>
</organism>
<dbReference type="AlphaFoldDB" id="A0A0R3T0M3"/>
<evidence type="ECO:0000256" key="1">
    <source>
        <dbReference type="SAM" id="SignalP"/>
    </source>
</evidence>
<proteinExistence type="predicted"/>
<evidence type="ECO:0000313" key="2">
    <source>
        <dbReference type="EMBL" id="VDN96231.1"/>
    </source>
</evidence>
<keyword evidence="3" id="KW-1185">Reference proteome</keyword>
<dbReference type="EMBL" id="UZAE01000091">
    <property type="protein sequence ID" value="VDN96231.1"/>
    <property type="molecule type" value="Genomic_DNA"/>
</dbReference>
<reference evidence="2 3" key="2">
    <citation type="submission" date="2018-11" db="EMBL/GenBank/DDBJ databases">
        <authorList>
            <consortium name="Pathogen Informatics"/>
        </authorList>
    </citation>
    <scope>NUCLEOTIDE SEQUENCE [LARGE SCALE GENOMIC DNA]</scope>
</reference>
<feature type="chain" id="PRO_5043131572" evidence="1">
    <location>
        <begin position="29"/>
        <end position="80"/>
    </location>
</feature>
<protein>
    <submittedName>
        <fullName evidence="4">DUF1104 domain-containing protein</fullName>
    </submittedName>
</protein>